<name>A0A9Q8SE75_9PEZI</name>
<feature type="transmembrane region" description="Helical" evidence="10">
    <location>
        <begin position="501"/>
        <end position="526"/>
    </location>
</feature>
<dbReference type="GO" id="GO:0034203">
    <property type="term" value="P:glycolipid translocation"/>
    <property type="evidence" value="ECO:0007669"/>
    <property type="project" value="TreeGrafter"/>
</dbReference>
<evidence type="ECO:0000256" key="6">
    <source>
        <dbReference type="ARBA" id="ARBA00022989"/>
    </source>
</evidence>
<feature type="region of interest" description="Disordered" evidence="11">
    <location>
        <begin position="77"/>
        <end position="106"/>
    </location>
</feature>
<comment type="pathway">
    <text evidence="2">Protein modification; protein glycosylation.</text>
</comment>
<keyword evidence="7 10" id="KW-0472">Membrane</keyword>
<dbReference type="GeneID" id="73351197"/>
<dbReference type="GO" id="GO:0006488">
    <property type="term" value="P:dolichol-linked oligosaccharide biosynthetic process"/>
    <property type="evidence" value="ECO:0007669"/>
    <property type="project" value="InterPro"/>
</dbReference>
<evidence type="ECO:0000256" key="4">
    <source>
        <dbReference type="ARBA" id="ARBA00022692"/>
    </source>
</evidence>
<feature type="transmembrane region" description="Helical" evidence="10">
    <location>
        <begin position="243"/>
        <end position="266"/>
    </location>
</feature>
<dbReference type="Proteomes" id="UP000830671">
    <property type="component" value="Chromosome 10"/>
</dbReference>
<reference evidence="12" key="1">
    <citation type="journal article" date="2021" name="Mol. Plant Microbe Interact.">
        <title>Complete Genome Sequence of the Plant-Pathogenic Fungus Colletotrichum lupini.</title>
        <authorList>
            <person name="Baroncelli R."/>
            <person name="Pensec F."/>
            <person name="Da Lio D."/>
            <person name="Boufleur T."/>
            <person name="Vicente I."/>
            <person name="Sarrocco S."/>
            <person name="Picot A."/>
            <person name="Baraldi E."/>
            <person name="Sukno S."/>
            <person name="Thon M."/>
            <person name="Le Floch G."/>
        </authorList>
    </citation>
    <scope>NUCLEOTIDE SEQUENCE</scope>
    <source>
        <strain evidence="12">IMI 504893</strain>
    </source>
</reference>
<dbReference type="RefSeq" id="XP_049137411.1">
    <property type="nucleotide sequence ID" value="XM_049296187.1"/>
</dbReference>
<feature type="transmembrane region" description="Helical" evidence="10">
    <location>
        <begin position="571"/>
        <end position="592"/>
    </location>
</feature>
<feature type="transmembrane region" description="Helical" evidence="10">
    <location>
        <begin position="670"/>
        <end position="687"/>
    </location>
</feature>
<organism evidence="12 13">
    <name type="scientific">Colletotrichum lupini</name>
    <dbReference type="NCBI Taxonomy" id="145971"/>
    <lineage>
        <taxon>Eukaryota</taxon>
        <taxon>Fungi</taxon>
        <taxon>Dikarya</taxon>
        <taxon>Ascomycota</taxon>
        <taxon>Pezizomycotina</taxon>
        <taxon>Sordariomycetes</taxon>
        <taxon>Hypocreomycetidae</taxon>
        <taxon>Glomerellales</taxon>
        <taxon>Glomerellaceae</taxon>
        <taxon>Colletotrichum</taxon>
        <taxon>Colletotrichum acutatum species complex</taxon>
    </lineage>
</organism>
<feature type="transmembrane region" description="Helical" evidence="10">
    <location>
        <begin position="538"/>
        <end position="559"/>
    </location>
</feature>
<feature type="transmembrane region" description="Helical" evidence="10">
    <location>
        <begin position="286"/>
        <end position="304"/>
    </location>
</feature>
<keyword evidence="13" id="KW-1185">Reference proteome</keyword>
<dbReference type="EMBL" id="CP019472">
    <property type="protein sequence ID" value="UQC75766.1"/>
    <property type="molecule type" value="Genomic_DNA"/>
</dbReference>
<evidence type="ECO:0000313" key="12">
    <source>
        <dbReference type="EMBL" id="UQC75766.1"/>
    </source>
</evidence>
<dbReference type="KEGG" id="clup:CLUP02_17274"/>
<gene>
    <name evidence="12" type="ORF">CLUP02_17274</name>
</gene>
<keyword evidence="10" id="KW-0813">Transport</keyword>
<evidence type="ECO:0000256" key="10">
    <source>
        <dbReference type="RuleBase" id="RU365067"/>
    </source>
</evidence>
<evidence type="ECO:0000313" key="13">
    <source>
        <dbReference type="Proteomes" id="UP000830671"/>
    </source>
</evidence>
<dbReference type="Pfam" id="PF04506">
    <property type="entry name" value="Rft-1"/>
    <property type="match status" value="1"/>
</dbReference>
<evidence type="ECO:0000256" key="3">
    <source>
        <dbReference type="ARBA" id="ARBA00010288"/>
    </source>
</evidence>
<feature type="region of interest" description="Disordered" evidence="11">
    <location>
        <begin position="214"/>
        <end position="234"/>
    </location>
</feature>
<comment type="caution">
    <text evidence="10">Lacks conserved residue(s) required for the propagation of feature annotation.</text>
</comment>
<comment type="similarity">
    <text evidence="3 10">Belongs to the RFT1 family.</text>
</comment>
<feature type="region of interest" description="Disordered" evidence="11">
    <location>
        <begin position="122"/>
        <end position="143"/>
    </location>
</feature>
<accession>A0A9Q8SE75</accession>
<sequence>MTFGVGSQTGGSPACAGYLRWTLKYLRYLTSTVGSLRGACLRWSGSVPDAAVGPPPARYTDSTRTPLSAHYRRQLRNAELQKPPLPQPPVYRTAPHPRSRSHPDITTGTTLRYGHLLLQSTHSPNDGTMAPSKEPASVSAPVHTNTDASKTVVRGASLLIILQIGSRAVTFIANQLLLRFLTARLLGVSTQLEVYYLSVLFFARESLRVAVQRQETQGNATRPSSNNKKDDDPRARIGRESQAVINLGYLAVLLGFFVTIGLGWLYLSSVDSSTAQTPNFLLALRLYALAAILELLSEPCFVLMQTRLRFGTRATAESIATFLRCTVTFATAFWASRAGVEFGVLPFAVGQLFYGATLLVVYLSSASRLARADGFSLLPKSLASTSSGGGKDYLASYFYRPTVSLASSMTAQSLVKHILTQGDTFLVSVLSTPKSQGVYALASNYGGLLARLVLQPIEESSRSYFSRLLSSHDAKTKSSPATKDTAATTTASQHLHTLLKFYILLSSIIVSIGPVAAPPLLSLVAGQRWASEGAGDVLAVYCYYLPLLALNGVSESFVASVASEAQVHRQSVWMGAFSVAFGSAAFFFMRVMDLGAQGLVYANCINMLCRIVWSLAFTKSYFAGLETPFELFSLRPNAVTSIVCLSAPHLIRRVAGLASAGVSTSPFKDIIAIGLAAVPVVLLILFAERRFLLQCYNSARKPKAA</sequence>
<evidence type="ECO:0000256" key="11">
    <source>
        <dbReference type="SAM" id="MobiDB-lite"/>
    </source>
</evidence>
<dbReference type="PANTHER" id="PTHR13117:SF5">
    <property type="entry name" value="PROTEIN RFT1 HOMOLOG"/>
    <property type="match status" value="1"/>
</dbReference>
<evidence type="ECO:0000256" key="7">
    <source>
        <dbReference type="ARBA" id="ARBA00023136"/>
    </source>
</evidence>
<keyword evidence="6 10" id="KW-1133">Transmembrane helix</keyword>
<dbReference type="GO" id="GO:0005789">
    <property type="term" value="C:endoplasmic reticulum membrane"/>
    <property type="evidence" value="ECO:0007669"/>
    <property type="project" value="UniProtKB-SubCell"/>
</dbReference>
<feature type="transmembrane region" description="Helical" evidence="10">
    <location>
        <begin position="342"/>
        <end position="363"/>
    </location>
</feature>
<comment type="subcellular location">
    <subcellularLocation>
        <location evidence="1 10">Endoplasmic reticulum membrane</location>
        <topology evidence="1 10">Multi-pass membrane protein</topology>
    </subcellularLocation>
</comment>
<evidence type="ECO:0000256" key="5">
    <source>
        <dbReference type="ARBA" id="ARBA00022824"/>
    </source>
</evidence>
<feature type="compositionally biased region" description="Polar residues" evidence="11">
    <location>
        <begin position="214"/>
        <end position="226"/>
    </location>
</feature>
<keyword evidence="5 10" id="KW-0256">Endoplasmic reticulum</keyword>
<keyword evidence="4 10" id="KW-0812">Transmembrane</keyword>
<proteinExistence type="inferred from homology"/>
<dbReference type="AlphaFoldDB" id="A0A9Q8SE75"/>
<evidence type="ECO:0000256" key="2">
    <source>
        <dbReference type="ARBA" id="ARBA00004922"/>
    </source>
</evidence>
<evidence type="ECO:0000256" key="1">
    <source>
        <dbReference type="ARBA" id="ARBA00004477"/>
    </source>
</evidence>
<feature type="transmembrane region" description="Helical" evidence="10">
    <location>
        <begin position="316"/>
        <end position="336"/>
    </location>
</feature>
<comment type="function">
    <text evidence="9 10">Intramembrane glycolipid transporter that operates in the biosynthetic pathway of dolichol-linked oligosaccharides, the glycan precursors employed in protein asparagine (N)-glycosylation. The sequential addition of sugars to dolichol pyrophosphate produces dolichol-linked oligosaccharides containing fourteen sugars, including two GlcNAcs, nine mannoses and three glucoses. Once assembled, the oligosaccharide is transferred from the lipid to nascent proteins by oligosaccharyltransferases. The assembly of dolichol-linked oligosaccharides begins on the cytosolic side of the endoplasmic reticulum membrane and finishes in its lumen. RFT1 could mediate the translocation of the cytosolically oriented intermediate DolPP-GlcNAc2Man5, produced by ALG11, into the ER lumen where dolichol-linked oligosaccharides assembly continues. However, the intramembrane lipid transporter activity could not be confirmed in vitro.</text>
</comment>
<dbReference type="PANTHER" id="PTHR13117">
    <property type="entry name" value="ENDOPLASMIC RETICULUM MULTISPAN TRANSMEMBRANE PROTEIN-RELATED"/>
    <property type="match status" value="1"/>
</dbReference>
<dbReference type="InterPro" id="IPR007594">
    <property type="entry name" value="RFT1"/>
</dbReference>
<evidence type="ECO:0000256" key="9">
    <source>
        <dbReference type="ARBA" id="ARBA00045912"/>
    </source>
</evidence>
<evidence type="ECO:0000256" key="8">
    <source>
        <dbReference type="ARBA" id="ARBA00044793"/>
    </source>
</evidence>
<protein>
    <recommendedName>
        <fullName evidence="8 10">Man(5)GlcNAc(2)-PP-dolichol translocation protein RFT1</fullName>
    </recommendedName>
</protein>